<accession>A0A5E4TVM4</accession>
<protein>
    <recommendedName>
        <fullName evidence="1">PD-(D/E)XK endonuclease-like domain-containing protein</fullName>
    </recommendedName>
</protein>
<dbReference type="InterPro" id="IPR011604">
    <property type="entry name" value="PDDEXK-like_dom_sf"/>
</dbReference>
<dbReference type="Gene3D" id="3.90.320.10">
    <property type="match status" value="1"/>
</dbReference>
<dbReference type="InterPro" id="IPR038726">
    <property type="entry name" value="PDDEXK_AddAB-type"/>
</dbReference>
<dbReference type="GeneID" id="300403753"/>
<proteinExistence type="predicted"/>
<dbReference type="Proteomes" id="UP000366945">
    <property type="component" value="Unassembled WGS sequence"/>
</dbReference>
<name>A0A5E4TVM4_9BURK</name>
<evidence type="ECO:0000313" key="2">
    <source>
        <dbReference type="EMBL" id="VVD91940.1"/>
    </source>
</evidence>
<reference evidence="2 3" key="1">
    <citation type="submission" date="2019-08" db="EMBL/GenBank/DDBJ databases">
        <authorList>
            <person name="Peeters C."/>
        </authorList>
    </citation>
    <scope>NUCLEOTIDE SEQUENCE [LARGE SCALE GENOMIC DNA]</scope>
    <source>
        <strain evidence="2 3">LMG 31114</strain>
    </source>
</reference>
<sequence>MHVTFGLNLDARQGPSPQNSFNAPVVGRLGFLSLLETYLGLAKPEVAAAQRVAVYMGHLQDHDNGARFYSASMKVDSVGTAAKLLSWRDEWLLGGWQGTALASHPVRLKELAMVESTASAMPPGEATRLLLVEQVLKTTGPGPITSVSLVDPLEDFSPLWRRVLACLPGVNVSPSAPQGEGALRILQEKAVLVMSGQEPPNKISPITDGSVQLVRTLSFSTAEHWLGAYAAAHPMDRLVLAENHGDSLDTTLVATGGVNCGFENPSQLRPALQALGLALEMCWEPLDVSRLVDFLTHPVGPFSRRARAALAKAVAEQPGIGGAAWIEAKKKIAAGKDGEVLVLDIEFWLEGERWPRQEGAPLGPLLARVDRLKEAMRRRLSGDPEIAATFAPAHRQCAAVFDSLSELSRQGITTLMPRQIEQLVAHATPTGASNPGAVSQVGCMRSANSAAACIEPVDEVIWWMPSTPMLVQQLPWSSAEVQALKELGVELRDPVSQLASLSMQWLRPLLAARKRFVLVAPPPGREVHPVRQLLQQLIPDFEAQAMDLEAACGSQLLGSLTEQVVPLPFPDVQRHIQLPGPLKLSTNQQSYTALNELFNAPALFALKRIARLNPTSILAVEEDNRLLGILAHRVFEMLFAHADALTWSNQKAKDWYRAQADELLRTEGAVLLMQGAGISLQRFQMTCEGAICSLLDHLRAAKAVRVQTEAEFDGALGPIPLTGKIDLLVELPDNKAVALDMKWRGDNYYSRMLREGGHLQLALYSSLVEQKTGIAPVALGFFILESGALLISHPGIFPQAQLTSPPDNVTVRTLLERAKATWTWRTDQFAAGEIEVVPQEPTDDYNGPDGTLPVKGPSRWDRDYLVLLGGWE</sequence>
<dbReference type="RefSeq" id="WP_150678940.1">
    <property type="nucleotide sequence ID" value="NZ_CABPSK010000001.1"/>
</dbReference>
<evidence type="ECO:0000313" key="3">
    <source>
        <dbReference type="Proteomes" id="UP000366945"/>
    </source>
</evidence>
<evidence type="ECO:0000259" key="1">
    <source>
        <dbReference type="Pfam" id="PF12705"/>
    </source>
</evidence>
<dbReference type="Pfam" id="PF12705">
    <property type="entry name" value="PDDEXK_1"/>
    <property type="match status" value="1"/>
</dbReference>
<gene>
    <name evidence="2" type="ORF">PPN31114_01707</name>
</gene>
<keyword evidence="3" id="KW-1185">Reference proteome</keyword>
<feature type="domain" description="PD-(D/E)XK endonuclease-like" evidence="1">
    <location>
        <begin position="590"/>
        <end position="838"/>
    </location>
</feature>
<dbReference type="AlphaFoldDB" id="A0A5E4TVM4"/>
<dbReference type="EMBL" id="CABPSK010000001">
    <property type="protein sequence ID" value="VVD91940.1"/>
    <property type="molecule type" value="Genomic_DNA"/>
</dbReference>
<organism evidence="2 3">
    <name type="scientific">Pandoraea pneumonica</name>
    <dbReference type="NCBI Taxonomy" id="2508299"/>
    <lineage>
        <taxon>Bacteria</taxon>
        <taxon>Pseudomonadati</taxon>
        <taxon>Pseudomonadota</taxon>
        <taxon>Betaproteobacteria</taxon>
        <taxon>Burkholderiales</taxon>
        <taxon>Burkholderiaceae</taxon>
        <taxon>Pandoraea</taxon>
    </lineage>
</organism>
<dbReference type="OrthoDB" id="1488830at2"/>